<proteinExistence type="predicted"/>
<keyword evidence="2" id="KW-1185">Reference proteome</keyword>
<gene>
    <name evidence="1" type="ORF">SAMN05443667_104114</name>
</gene>
<sequence>MDLAARKYNFIQKLLKVDESLLEKLENIININDENQDWFLELSTEEQSEIEIGLKEADNSEFVSHESIMGKFAKWH</sequence>
<dbReference type="OrthoDB" id="770454at2"/>
<reference evidence="2" key="1">
    <citation type="submission" date="2016-10" db="EMBL/GenBank/DDBJ databases">
        <authorList>
            <person name="Varghese N."/>
            <person name="Submissions S."/>
        </authorList>
    </citation>
    <scope>NUCLEOTIDE SEQUENCE [LARGE SCALE GENOMIC DNA]</scope>
    <source>
        <strain evidence="2">DSM 22376</strain>
    </source>
</reference>
<dbReference type="STRING" id="150146.SAMN05443667_104114"/>
<dbReference type="EMBL" id="FNRD01000004">
    <property type="protein sequence ID" value="SEA41246.1"/>
    <property type="molecule type" value="Genomic_DNA"/>
</dbReference>
<accession>A0A1H4AZJ1</accession>
<dbReference type="AlphaFoldDB" id="A0A1H4AZJ1"/>
<evidence type="ECO:0000313" key="2">
    <source>
        <dbReference type="Proteomes" id="UP000198951"/>
    </source>
</evidence>
<name>A0A1H4AZJ1_9FLAO</name>
<dbReference type="RefSeq" id="WP_091087091.1">
    <property type="nucleotide sequence ID" value="NZ_FNRD01000004.1"/>
</dbReference>
<protein>
    <submittedName>
        <fullName evidence="1">Uncharacterized protein</fullName>
    </submittedName>
</protein>
<evidence type="ECO:0000313" key="1">
    <source>
        <dbReference type="EMBL" id="SEA41246.1"/>
    </source>
</evidence>
<dbReference type="Proteomes" id="UP000198951">
    <property type="component" value="Unassembled WGS sequence"/>
</dbReference>
<organism evidence="1 2">
    <name type="scientific">Flavobacterium gillisiae</name>
    <dbReference type="NCBI Taxonomy" id="150146"/>
    <lineage>
        <taxon>Bacteria</taxon>
        <taxon>Pseudomonadati</taxon>
        <taxon>Bacteroidota</taxon>
        <taxon>Flavobacteriia</taxon>
        <taxon>Flavobacteriales</taxon>
        <taxon>Flavobacteriaceae</taxon>
        <taxon>Flavobacterium</taxon>
    </lineage>
</organism>